<dbReference type="InterPro" id="IPR006760">
    <property type="entry name" value="Endosulphine"/>
</dbReference>
<comment type="caution">
    <text evidence="4">The sequence shown here is derived from an EMBL/GenBank/DDBJ whole genome shotgun (WGS) entry which is preliminary data.</text>
</comment>
<dbReference type="GO" id="GO:0005737">
    <property type="term" value="C:cytoplasm"/>
    <property type="evidence" value="ECO:0007669"/>
    <property type="project" value="TreeGrafter"/>
</dbReference>
<dbReference type="PANTHER" id="PTHR10358:SF6">
    <property type="entry name" value="ENDOSULFINE, ISOFORM A"/>
    <property type="match status" value="1"/>
</dbReference>
<dbReference type="EMBL" id="JAPEVB010000001">
    <property type="protein sequence ID" value="KAJ4395923.1"/>
    <property type="molecule type" value="Genomic_DNA"/>
</dbReference>
<dbReference type="Pfam" id="PF04667">
    <property type="entry name" value="Endosulfine"/>
    <property type="match status" value="1"/>
</dbReference>
<feature type="compositionally biased region" description="Low complexity" evidence="3">
    <location>
        <begin position="80"/>
        <end position="91"/>
    </location>
</feature>
<dbReference type="PANTHER" id="PTHR10358">
    <property type="entry name" value="ENDOSULFINE"/>
    <property type="match status" value="1"/>
</dbReference>
<protein>
    <recommendedName>
        <fullName evidence="2">mRNA stability protein</fullName>
    </recommendedName>
</protein>
<dbReference type="GO" id="GO:0004864">
    <property type="term" value="F:protein phosphatase inhibitor activity"/>
    <property type="evidence" value="ECO:0007669"/>
    <property type="project" value="TreeGrafter"/>
</dbReference>
<reference evidence="4" key="1">
    <citation type="submission" date="2022-10" db="EMBL/GenBank/DDBJ databases">
        <title>Tapping the CABI collections for fungal endophytes: first genome assemblies for Collariella, Neodidymelliopsis, Ascochyta clinopodiicola, Didymella pomorum, Didymosphaeria variabile, Neocosmospora piperis and Neocucurbitaria cava.</title>
        <authorList>
            <person name="Hill R."/>
        </authorList>
    </citation>
    <scope>NUCLEOTIDE SEQUENCE</scope>
    <source>
        <strain evidence="4">IMI 355082</strain>
    </source>
</reference>
<dbReference type="Proteomes" id="UP001140453">
    <property type="component" value="Unassembled WGS sequence"/>
</dbReference>
<comment type="similarity">
    <text evidence="1 2">Belongs to the endosulfine family.</text>
</comment>
<organism evidence="4 5">
    <name type="scientific">Gnomoniopsis smithogilvyi</name>
    <dbReference type="NCBI Taxonomy" id="1191159"/>
    <lineage>
        <taxon>Eukaryota</taxon>
        <taxon>Fungi</taxon>
        <taxon>Dikarya</taxon>
        <taxon>Ascomycota</taxon>
        <taxon>Pezizomycotina</taxon>
        <taxon>Sordariomycetes</taxon>
        <taxon>Sordariomycetidae</taxon>
        <taxon>Diaporthales</taxon>
        <taxon>Gnomoniaceae</taxon>
        <taxon>Gnomoniopsis</taxon>
    </lineage>
</organism>
<dbReference type="OrthoDB" id="5949865at2759"/>
<sequence>MNPHQKNKIDVSTLSPEEQRLFRLYGKLPSQASVFARNNQRKYFDSGDYALNKAGKGDGVDTGNVGSIVPDVDTIRHNSPAANGGNPANAPGGAGGGIPPSLTKSGSISGPSSGIPVGSPAKESSLQRETSAEEALGEDDEDKENVTGEGQGIPIRT</sequence>
<evidence type="ECO:0000256" key="3">
    <source>
        <dbReference type="SAM" id="MobiDB-lite"/>
    </source>
</evidence>
<dbReference type="AlphaFoldDB" id="A0A9W8Z181"/>
<feature type="compositionally biased region" description="Low complexity" evidence="3">
    <location>
        <begin position="105"/>
        <end position="120"/>
    </location>
</feature>
<evidence type="ECO:0000256" key="2">
    <source>
        <dbReference type="RuleBase" id="RU363120"/>
    </source>
</evidence>
<keyword evidence="5" id="KW-1185">Reference proteome</keyword>
<evidence type="ECO:0000256" key="1">
    <source>
        <dbReference type="ARBA" id="ARBA00010520"/>
    </source>
</evidence>
<accession>A0A9W8Z181</accession>
<comment type="function">
    <text evidence="2">Plays an essential role in initiation of the G0 program by preventing the degradation of specific nutrient-regulated mRNAs via the 5'-3' mRNA decay pathway.</text>
</comment>
<gene>
    <name evidence="4" type="ORF">N0V93_000139</name>
</gene>
<proteinExistence type="inferred from homology"/>
<evidence type="ECO:0000313" key="5">
    <source>
        <dbReference type="Proteomes" id="UP001140453"/>
    </source>
</evidence>
<evidence type="ECO:0000313" key="4">
    <source>
        <dbReference type="EMBL" id="KAJ4395923.1"/>
    </source>
</evidence>
<feature type="region of interest" description="Disordered" evidence="3">
    <location>
        <begin position="54"/>
        <end position="157"/>
    </location>
</feature>
<name>A0A9W8Z181_9PEZI</name>